<sequence>MGENLCGRLRTRVSGFRRTRTWRLGNFLRIEQRIRPDRARMWRSRVVDPQQHDIHISQ</sequence>
<dbReference type="AlphaFoldDB" id="A0A1Y2HSP0"/>
<dbReference type="Proteomes" id="UP000193411">
    <property type="component" value="Unassembled WGS sequence"/>
</dbReference>
<dbReference type="EMBL" id="MCFL01000015">
    <property type="protein sequence ID" value="ORZ36811.1"/>
    <property type="molecule type" value="Genomic_DNA"/>
</dbReference>
<keyword evidence="2" id="KW-1185">Reference proteome</keyword>
<organism evidence="1 2">
    <name type="scientific">Catenaria anguillulae PL171</name>
    <dbReference type="NCBI Taxonomy" id="765915"/>
    <lineage>
        <taxon>Eukaryota</taxon>
        <taxon>Fungi</taxon>
        <taxon>Fungi incertae sedis</taxon>
        <taxon>Blastocladiomycota</taxon>
        <taxon>Blastocladiomycetes</taxon>
        <taxon>Blastocladiales</taxon>
        <taxon>Catenariaceae</taxon>
        <taxon>Catenaria</taxon>
    </lineage>
</organism>
<comment type="caution">
    <text evidence="1">The sequence shown here is derived from an EMBL/GenBank/DDBJ whole genome shotgun (WGS) entry which is preliminary data.</text>
</comment>
<name>A0A1Y2HSP0_9FUNG</name>
<gene>
    <name evidence="1" type="ORF">BCR44DRAFT_1431809</name>
</gene>
<accession>A0A1Y2HSP0</accession>
<proteinExistence type="predicted"/>
<evidence type="ECO:0000313" key="1">
    <source>
        <dbReference type="EMBL" id="ORZ36811.1"/>
    </source>
</evidence>
<protein>
    <submittedName>
        <fullName evidence="1">Uncharacterized protein</fullName>
    </submittedName>
</protein>
<evidence type="ECO:0000313" key="2">
    <source>
        <dbReference type="Proteomes" id="UP000193411"/>
    </source>
</evidence>
<reference evidence="1 2" key="1">
    <citation type="submission" date="2016-07" db="EMBL/GenBank/DDBJ databases">
        <title>Pervasive Adenine N6-methylation of Active Genes in Fungi.</title>
        <authorList>
            <consortium name="DOE Joint Genome Institute"/>
            <person name="Mondo S.J."/>
            <person name="Dannebaum R.O."/>
            <person name="Kuo R.C."/>
            <person name="Labutti K."/>
            <person name="Haridas S."/>
            <person name="Kuo A."/>
            <person name="Salamov A."/>
            <person name="Ahrendt S.R."/>
            <person name="Lipzen A."/>
            <person name="Sullivan W."/>
            <person name="Andreopoulos W.B."/>
            <person name="Clum A."/>
            <person name="Lindquist E."/>
            <person name="Daum C."/>
            <person name="Ramamoorthy G.K."/>
            <person name="Gryganskyi A."/>
            <person name="Culley D."/>
            <person name="Magnuson J.K."/>
            <person name="James T.Y."/>
            <person name="O'Malley M.A."/>
            <person name="Stajich J.E."/>
            <person name="Spatafora J.W."/>
            <person name="Visel A."/>
            <person name="Grigoriev I.V."/>
        </authorList>
    </citation>
    <scope>NUCLEOTIDE SEQUENCE [LARGE SCALE GENOMIC DNA]</scope>
    <source>
        <strain evidence="1 2">PL171</strain>
    </source>
</reference>